<dbReference type="Proteomes" id="UP000177905">
    <property type="component" value="Unassembled WGS sequence"/>
</dbReference>
<feature type="site" description="Transition state stabilizer" evidence="7">
    <location>
        <position position="20"/>
    </location>
</feature>
<dbReference type="InterPro" id="IPR029044">
    <property type="entry name" value="Nucleotide-diphossugar_trans"/>
</dbReference>
<protein>
    <recommendedName>
        <fullName evidence="7">2-C-methyl-D-erythritol 4-phosphate cytidylyltransferase</fullName>
        <ecNumber evidence="7">2.7.7.60</ecNumber>
    </recommendedName>
    <alternativeName>
        <fullName evidence="7">4-diphosphocytidyl-2C-methyl-D-erythritol synthase</fullName>
    </alternativeName>
    <alternativeName>
        <fullName evidence="7">MEP cytidylyltransferase</fullName>
        <shortName evidence="7">MCT</shortName>
    </alternativeName>
</protein>
<dbReference type="InterPro" id="IPR034683">
    <property type="entry name" value="IspD/TarI"/>
</dbReference>
<dbReference type="Gene3D" id="3.90.550.10">
    <property type="entry name" value="Spore Coat Polysaccharide Biosynthesis Protein SpsA, Chain A"/>
    <property type="match status" value="1"/>
</dbReference>
<dbReference type="NCBIfam" id="TIGR00453">
    <property type="entry name" value="ispD"/>
    <property type="match status" value="1"/>
</dbReference>
<comment type="catalytic activity">
    <reaction evidence="1 7">
        <text>2-C-methyl-D-erythritol 4-phosphate + CTP + H(+) = 4-CDP-2-C-methyl-D-erythritol + diphosphate</text>
        <dbReference type="Rhea" id="RHEA:13429"/>
        <dbReference type="ChEBI" id="CHEBI:15378"/>
        <dbReference type="ChEBI" id="CHEBI:33019"/>
        <dbReference type="ChEBI" id="CHEBI:37563"/>
        <dbReference type="ChEBI" id="CHEBI:57823"/>
        <dbReference type="ChEBI" id="CHEBI:58262"/>
        <dbReference type="EC" id="2.7.7.60"/>
    </reaction>
</comment>
<evidence type="ECO:0000256" key="3">
    <source>
        <dbReference type="ARBA" id="ARBA00009789"/>
    </source>
</evidence>
<dbReference type="PROSITE" id="PS01295">
    <property type="entry name" value="ISPD"/>
    <property type="match status" value="1"/>
</dbReference>
<dbReference type="InterPro" id="IPR050088">
    <property type="entry name" value="IspD/TarI_cytidylyltransf_bact"/>
</dbReference>
<name>A0A1F4S393_UNCSA</name>
<dbReference type="Pfam" id="PF01128">
    <property type="entry name" value="IspD"/>
    <property type="match status" value="1"/>
</dbReference>
<evidence type="ECO:0000256" key="4">
    <source>
        <dbReference type="ARBA" id="ARBA00022679"/>
    </source>
</evidence>
<dbReference type="PANTHER" id="PTHR32125:SF4">
    <property type="entry name" value="2-C-METHYL-D-ERYTHRITOL 4-PHOSPHATE CYTIDYLYLTRANSFERASE, CHLOROPLASTIC"/>
    <property type="match status" value="1"/>
</dbReference>
<gene>
    <name evidence="7" type="primary">ispD</name>
    <name evidence="8" type="ORF">A2290_07385</name>
</gene>
<dbReference type="AlphaFoldDB" id="A0A1F4S393"/>
<dbReference type="FunFam" id="3.90.550.10:FF:000003">
    <property type="entry name" value="2-C-methyl-D-erythritol 4-phosphate cytidylyltransferase"/>
    <property type="match status" value="1"/>
</dbReference>
<evidence type="ECO:0000256" key="6">
    <source>
        <dbReference type="ARBA" id="ARBA00023229"/>
    </source>
</evidence>
<evidence type="ECO:0000313" key="8">
    <source>
        <dbReference type="EMBL" id="OGC14904.1"/>
    </source>
</evidence>
<comment type="similarity">
    <text evidence="3 7">Belongs to the IspD/TarI cytidylyltransferase family. IspD subfamily.</text>
</comment>
<dbReference type="SUPFAM" id="SSF53448">
    <property type="entry name" value="Nucleotide-diphospho-sugar transferases"/>
    <property type="match status" value="1"/>
</dbReference>
<dbReference type="EC" id="2.7.7.60" evidence="7"/>
<evidence type="ECO:0000256" key="1">
    <source>
        <dbReference type="ARBA" id="ARBA00001282"/>
    </source>
</evidence>
<organism evidence="8 9">
    <name type="scientific">candidate division WOR-1 bacterium RIFOXYB2_FULL_36_35</name>
    <dbReference type="NCBI Taxonomy" id="1802578"/>
    <lineage>
        <taxon>Bacteria</taxon>
        <taxon>Bacillati</taxon>
        <taxon>Saganbacteria</taxon>
    </lineage>
</organism>
<dbReference type="InterPro" id="IPR001228">
    <property type="entry name" value="IspD"/>
</dbReference>
<dbReference type="InterPro" id="IPR018294">
    <property type="entry name" value="ISPD_synthase_CS"/>
</dbReference>
<feature type="site" description="Positions MEP for the nucleophilic attack" evidence="7">
    <location>
        <position position="198"/>
    </location>
</feature>
<dbReference type="EMBL" id="MEUA01000028">
    <property type="protein sequence ID" value="OGC14904.1"/>
    <property type="molecule type" value="Genomic_DNA"/>
</dbReference>
<keyword evidence="6 7" id="KW-0414">Isoprene biosynthesis</keyword>
<reference evidence="8 9" key="1">
    <citation type="journal article" date="2016" name="Nat. Commun.">
        <title>Thousands of microbial genomes shed light on interconnected biogeochemical processes in an aquifer system.</title>
        <authorList>
            <person name="Anantharaman K."/>
            <person name="Brown C.T."/>
            <person name="Hug L.A."/>
            <person name="Sharon I."/>
            <person name="Castelle C.J."/>
            <person name="Probst A.J."/>
            <person name="Thomas B.C."/>
            <person name="Singh A."/>
            <person name="Wilkins M.J."/>
            <person name="Karaoz U."/>
            <person name="Brodie E.L."/>
            <person name="Williams K.H."/>
            <person name="Hubbard S.S."/>
            <person name="Banfield J.F."/>
        </authorList>
    </citation>
    <scope>NUCLEOTIDE SEQUENCE [LARGE SCALE GENOMIC DNA]</scope>
</reference>
<comment type="function">
    <text evidence="7">Catalyzes the formation of 4-diphosphocytidyl-2-C-methyl-D-erythritol from CTP and 2-C-methyl-D-erythritol 4-phosphate (MEP).</text>
</comment>
<dbReference type="PANTHER" id="PTHR32125">
    <property type="entry name" value="2-C-METHYL-D-ERYTHRITOL 4-PHOSPHATE CYTIDYLYLTRANSFERASE, CHLOROPLASTIC"/>
    <property type="match status" value="1"/>
</dbReference>
<proteinExistence type="inferred from homology"/>
<dbReference type="CDD" id="cd02516">
    <property type="entry name" value="CDP-ME_synthetase"/>
    <property type="match status" value="1"/>
</dbReference>
<comment type="caution">
    <text evidence="8">The sequence shown here is derived from an EMBL/GenBank/DDBJ whole genome shotgun (WGS) entry which is preliminary data.</text>
</comment>
<evidence type="ECO:0000256" key="7">
    <source>
        <dbReference type="HAMAP-Rule" id="MF_00108"/>
    </source>
</evidence>
<accession>A0A1F4S393</accession>
<keyword evidence="5 7" id="KW-0548">Nucleotidyltransferase</keyword>
<keyword evidence="4 7" id="KW-0808">Transferase</keyword>
<feature type="site" description="Transition state stabilizer" evidence="7">
    <location>
        <position position="15"/>
    </location>
</feature>
<evidence type="ECO:0000256" key="2">
    <source>
        <dbReference type="ARBA" id="ARBA00004787"/>
    </source>
</evidence>
<dbReference type="GO" id="GO:0019288">
    <property type="term" value="P:isopentenyl diphosphate biosynthetic process, methylerythritol 4-phosphate pathway"/>
    <property type="evidence" value="ECO:0007669"/>
    <property type="project" value="UniProtKB-UniRule"/>
</dbReference>
<feature type="site" description="Positions MEP for the nucleophilic attack" evidence="7">
    <location>
        <position position="145"/>
    </location>
</feature>
<dbReference type="UniPathway" id="UPA00056">
    <property type="reaction ID" value="UER00093"/>
</dbReference>
<dbReference type="HAMAP" id="MF_00108">
    <property type="entry name" value="IspD"/>
    <property type="match status" value="1"/>
</dbReference>
<evidence type="ECO:0000256" key="5">
    <source>
        <dbReference type="ARBA" id="ARBA00022695"/>
    </source>
</evidence>
<sequence length="216" mass="23802">MKTTAIITAGGSGQRMGEPKQFLFLLGRPMLEWTIDAFKKCDAINEIILVVAKDNIAKAKVYGFKVAEGGEERTDSVRNGLALVSPDTDIVLIHDGARPLVTEKIIKRAVDGLKETGAAIVGVPVKDTVKQVNSEQCTVYRTLERSSLWQAQTPQAFRYDIIKKAYENAKSNATDDSKLVEDLGIKVKMVMGSYENIKVTTPEDLIIAEAFLKNRL</sequence>
<comment type="pathway">
    <text evidence="2 7">Isoprenoid biosynthesis; isopentenyl diphosphate biosynthesis via DXP pathway; isopentenyl diphosphate from 1-deoxy-D-xylulose 5-phosphate: step 2/6.</text>
</comment>
<dbReference type="GO" id="GO:0050518">
    <property type="term" value="F:2-C-methyl-D-erythritol 4-phosphate cytidylyltransferase activity"/>
    <property type="evidence" value="ECO:0007669"/>
    <property type="project" value="UniProtKB-UniRule"/>
</dbReference>
<evidence type="ECO:0000313" key="9">
    <source>
        <dbReference type="Proteomes" id="UP000177905"/>
    </source>
</evidence>